<gene>
    <name evidence="1" type="ORF">T4C_7068</name>
</gene>
<sequence length="102" mass="11409">MAGWFRLVNTCSSTEQLANGDHSCLIIDVTSRTKNIIAHAKIVCKTKNKEQISDKMTRHYGAVHVAVVFVVVGRDVGLANVERQRRRYGVVKLVPKHRVGPE</sequence>
<comment type="caution">
    <text evidence="1">The sequence shown here is derived from an EMBL/GenBank/DDBJ whole genome shotgun (WGS) entry which is preliminary data.</text>
</comment>
<accession>A0A0V1JJS8</accession>
<organism evidence="1 2">
    <name type="scientific">Trichinella pseudospiralis</name>
    <name type="common">Parasitic roundworm</name>
    <dbReference type="NCBI Taxonomy" id="6337"/>
    <lineage>
        <taxon>Eukaryota</taxon>
        <taxon>Metazoa</taxon>
        <taxon>Ecdysozoa</taxon>
        <taxon>Nematoda</taxon>
        <taxon>Enoplea</taxon>
        <taxon>Dorylaimia</taxon>
        <taxon>Trichinellida</taxon>
        <taxon>Trichinellidae</taxon>
        <taxon>Trichinella</taxon>
    </lineage>
</organism>
<dbReference type="EMBL" id="JYDV01000094">
    <property type="protein sequence ID" value="KRZ35232.1"/>
    <property type="molecule type" value="Genomic_DNA"/>
</dbReference>
<reference evidence="1 2" key="1">
    <citation type="submission" date="2015-01" db="EMBL/GenBank/DDBJ databases">
        <title>Evolution of Trichinella species and genotypes.</title>
        <authorList>
            <person name="Korhonen P.K."/>
            <person name="Edoardo P."/>
            <person name="Giuseppe L.R."/>
            <person name="Gasser R.B."/>
        </authorList>
    </citation>
    <scope>NUCLEOTIDE SEQUENCE [LARGE SCALE GENOMIC DNA]</scope>
    <source>
        <strain evidence="1">ISS176</strain>
    </source>
</reference>
<evidence type="ECO:0000313" key="1">
    <source>
        <dbReference type="EMBL" id="KRZ35232.1"/>
    </source>
</evidence>
<protein>
    <submittedName>
        <fullName evidence="1">Uncharacterized protein</fullName>
    </submittedName>
</protein>
<proteinExistence type="predicted"/>
<dbReference type="Proteomes" id="UP000054826">
    <property type="component" value="Unassembled WGS sequence"/>
</dbReference>
<evidence type="ECO:0000313" key="2">
    <source>
        <dbReference type="Proteomes" id="UP000054826"/>
    </source>
</evidence>
<name>A0A0V1JJS8_TRIPS</name>
<dbReference type="AlphaFoldDB" id="A0A0V1JJS8"/>